<dbReference type="AlphaFoldDB" id="A0A177SW49"/>
<evidence type="ECO:0000313" key="2">
    <source>
        <dbReference type="Proteomes" id="UP000077521"/>
    </source>
</evidence>
<organism evidence="1 2">
    <name type="scientific">Tilletia indica</name>
    <dbReference type="NCBI Taxonomy" id="43049"/>
    <lineage>
        <taxon>Eukaryota</taxon>
        <taxon>Fungi</taxon>
        <taxon>Dikarya</taxon>
        <taxon>Basidiomycota</taxon>
        <taxon>Ustilaginomycotina</taxon>
        <taxon>Exobasidiomycetes</taxon>
        <taxon>Tilletiales</taxon>
        <taxon>Tilletiaceae</taxon>
        <taxon>Tilletia</taxon>
    </lineage>
</organism>
<dbReference type="InterPro" id="IPR045738">
    <property type="entry name" value="DUF6088"/>
</dbReference>
<dbReference type="Proteomes" id="UP000077521">
    <property type="component" value="Unassembled WGS sequence"/>
</dbReference>
<proteinExistence type="predicted"/>
<protein>
    <submittedName>
        <fullName evidence="1">Uncharacterized protein</fullName>
    </submittedName>
</protein>
<sequence length="207" mass="22363">MEVDMSTAQVIRERIAAQPVGEPFTPALFAGVGSRAAIDQTLMRLTKAGHIERIGHGLYSVPKVGRFGIKAMPAPEQVAQALAASEGATIEVHGAEAARRFGLSTQVPAQPVFYTTGSSRTVRLGKMVVRLQHVAPRKLVLAGRAAGQALSALWYLGRHQVTSATFQRIAERLPSSEFEALRQAKAVMPAWMVAALRRYERGEVVHG</sequence>
<reference evidence="1" key="2">
    <citation type="journal article" date="2019" name="IMA Fungus">
        <title>Genome sequencing and comparison of five Tilletia species to identify candidate genes for the detection of regulated species infecting wheat.</title>
        <authorList>
            <person name="Nguyen H.D.T."/>
            <person name="Sultana T."/>
            <person name="Kesanakurti P."/>
            <person name="Hambleton S."/>
        </authorList>
    </citation>
    <scope>NUCLEOTIDE SEQUENCE</scope>
    <source>
        <strain evidence="1">DAOMC 236416</strain>
    </source>
</reference>
<dbReference type="EMBL" id="LWDF02002297">
    <property type="protein sequence ID" value="KAE8236287.1"/>
    <property type="molecule type" value="Genomic_DNA"/>
</dbReference>
<comment type="caution">
    <text evidence="1">The sequence shown here is derived from an EMBL/GenBank/DDBJ whole genome shotgun (WGS) entry which is preliminary data.</text>
</comment>
<evidence type="ECO:0000313" key="1">
    <source>
        <dbReference type="EMBL" id="KAE8236287.1"/>
    </source>
</evidence>
<name>A0A177SW49_9BASI</name>
<accession>A0A177SW49</accession>
<keyword evidence="2" id="KW-1185">Reference proteome</keyword>
<dbReference type="Pfam" id="PF19570">
    <property type="entry name" value="DUF6088"/>
    <property type="match status" value="1"/>
</dbReference>
<gene>
    <name evidence="1" type="ORF">A4X13_0g9199</name>
</gene>
<reference evidence="1" key="1">
    <citation type="submission" date="2016-04" db="EMBL/GenBank/DDBJ databases">
        <authorList>
            <person name="Nguyen H.D."/>
            <person name="Samba Siva P."/>
            <person name="Cullis J."/>
            <person name="Levesque C.A."/>
            <person name="Hambleton S."/>
        </authorList>
    </citation>
    <scope>NUCLEOTIDE SEQUENCE</scope>
    <source>
        <strain evidence="1">DAOMC 236416</strain>
    </source>
</reference>